<keyword evidence="1" id="KW-0812">Transmembrane</keyword>
<protein>
    <submittedName>
        <fullName evidence="2">Uncharacterized protein</fullName>
    </submittedName>
</protein>
<comment type="caution">
    <text evidence="2">The sequence shown here is derived from an EMBL/GenBank/DDBJ whole genome shotgun (WGS) entry which is preliminary data.</text>
</comment>
<evidence type="ECO:0000313" key="2">
    <source>
        <dbReference type="EMBL" id="MFC5925366.1"/>
    </source>
</evidence>
<sequence length="282" mass="30486">MRYIVDHLPPGTTIKRQILIVNRTDERQRLDVYPAAATLEKEKFVFGEGRTANELTSWIGLDRDTIDLEPGEEAKVRATIEVPKIASAGERYGVIWASAISKPRPNGSITQVHRVGIRVYLDIGPGGEPVSDFTIGDLLPARSPQGEPSVAIKVSNTGGRALDLTGTATLTEGPAGTRAGPFDVVQGTTLAPGVPGQVTVRFPADLADGPWKIDLKLESGLIKKEVTRQIEFPEPGKVGKPGTFFSRMTTAWNVAASAAGLLVITGLAWLGRRHWRRLPARR</sequence>
<reference evidence="3" key="1">
    <citation type="journal article" date="2019" name="Int. J. Syst. Evol. Microbiol.">
        <title>The Global Catalogue of Microorganisms (GCM) 10K type strain sequencing project: providing services to taxonomists for standard genome sequencing and annotation.</title>
        <authorList>
            <consortium name="The Broad Institute Genomics Platform"/>
            <consortium name="The Broad Institute Genome Sequencing Center for Infectious Disease"/>
            <person name="Wu L."/>
            <person name="Ma J."/>
        </authorList>
    </citation>
    <scope>NUCLEOTIDE SEQUENCE [LARGE SCALE GENOMIC DNA]</scope>
    <source>
        <strain evidence="3">CGMCC 4.7144</strain>
    </source>
</reference>
<dbReference type="RefSeq" id="WP_377513435.1">
    <property type="nucleotide sequence ID" value="NZ_JBHSQS010000010.1"/>
</dbReference>
<keyword evidence="1" id="KW-1133">Transmembrane helix</keyword>
<dbReference type="EMBL" id="JBHSQS010000010">
    <property type="protein sequence ID" value="MFC5925366.1"/>
    <property type="molecule type" value="Genomic_DNA"/>
</dbReference>
<evidence type="ECO:0000256" key="1">
    <source>
        <dbReference type="SAM" id="Phobius"/>
    </source>
</evidence>
<evidence type="ECO:0000313" key="3">
    <source>
        <dbReference type="Proteomes" id="UP001596226"/>
    </source>
</evidence>
<keyword evidence="3" id="KW-1185">Reference proteome</keyword>
<accession>A0ABW1H9N3</accession>
<feature type="transmembrane region" description="Helical" evidence="1">
    <location>
        <begin position="251"/>
        <end position="271"/>
    </location>
</feature>
<proteinExistence type="predicted"/>
<organism evidence="2 3">
    <name type="scientific">Micromonospora vulcania</name>
    <dbReference type="NCBI Taxonomy" id="1441873"/>
    <lineage>
        <taxon>Bacteria</taxon>
        <taxon>Bacillati</taxon>
        <taxon>Actinomycetota</taxon>
        <taxon>Actinomycetes</taxon>
        <taxon>Micromonosporales</taxon>
        <taxon>Micromonosporaceae</taxon>
        <taxon>Micromonospora</taxon>
    </lineage>
</organism>
<keyword evidence="1" id="KW-0472">Membrane</keyword>
<dbReference type="Proteomes" id="UP001596226">
    <property type="component" value="Unassembled WGS sequence"/>
</dbReference>
<gene>
    <name evidence="2" type="ORF">ACFQGL_18650</name>
</gene>
<name>A0ABW1H9N3_9ACTN</name>